<evidence type="ECO:0000259" key="3">
    <source>
        <dbReference type="Pfam" id="PF00582"/>
    </source>
</evidence>
<dbReference type="InterPro" id="IPR006016">
    <property type="entry name" value="UspA"/>
</dbReference>
<evidence type="ECO:0000256" key="1">
    <source>
        <dbReference type="ARBA" id="ARBA00008791"/>
    </source>
</evidence>
<comment type="caution">
    <text evidence="4">The sequence shown here is derived from an EMBL/GenBank/DDBJ whole genome shotgun (WGS) entry which is preliminary data.</text>
</comment>
<dbReference type="eggNOG" id="arCOG02053">
    <property type="taxonomic scope" value="Archaea"/>
</dbReference>
<dbReference type="Gene3D" id="3.40.50.620">
    <property type="entry name" value="HUPs"/>
    <property type="match status" value="1"/>
</dbReference>
<dbReference type="EMBL" id="AOIB01000037">
    <property type="protein sequence ID" value="ELY54310.1"/>
    <property type="molecule type" value="Genomic_DNA"/>
</dbReference>
<dbReference type="OrthoDB" id="105697at2157"/>
<reference evidence="4 5" key="1">
    <citation type="journal article" date="2014" name="PLoS Genet.">
        <title>Phylogenetically driven sequencing of extremely halophilic archaea reveals strategies for static and dynamic osmo-response.</title>
        <authorList>
            <person name="Becker E.A."/>
            <person name="Seitzer P.M."/>
            <person name="Tritt A."/>
            <person name="Larsen D."/>
            <person name="Krusor M."/>
            <person name="Yao A.I."/>
            <person name="Wu D."/>
            <person name="Madern D."/>
            <person name="Eisen J.A."/>
            <person name="Darling A.E."/>
            <person name="Facciotti M.T."/>
        </authorList>
    </citation>
    <scope>NUCLEOTIDE SEQUENCE [LARGE SCALE GENOMIC DNA]</scope>
    <source>
        <strain evidence="4 5">DSM 10524</strain>
    </source>
</reference>
<feature type="domain" description="UspA" evidence="3">
    <location>
        <begin position="3"/>
        <end position="140"/>
    </location>
</feature>
<feature type="region of interest" description="Disordered" evidence="2">
    <location>
        <begin position="66"/>
        <end position="86"/>
    </location>
</feature>
<dbReference type="Proteomes" id="UP000011688">
    <property type="component" value="Unassembled WGS sequence"/>
</dbReference>
<evidence type="ECO:0000313" key="5">
    <source>
        <dbReference type="Proteomes" id="UP000011688"/>
    </source>
</evidence>
<proteinExistence type="inferred from homology"/>
<feature type="compositionally biased region" description="Basic and acidic residues" evidence="2">
    <location>
        <begin position="73"/>
        <end position="85"/>
    </location>
</feature>
<dbReference type="PRINTS" id="PR01438">
    <property type="entry name" value="UNVRSLSTRESS"/>
</dbReference>
<sequence length="140" mass="15132">MPPRILVPFDGSEPARAALEYAIELFPDGEFLALTVVDTDSQPVIPNAADEADEEFQEIREEADEQLSGAERIASEHGVSLEKRSRIGPPAQEIIDCAEEGAFDHVVMGSRGRSGVTRLLLGSVAETVVRHSPVPVTVVR</sequence>
<keyword evidence="5" id="KW-1185">Reference proteome</keyword>
<dbReference type="SUPFAM" id="SSF52402">
    <property type="entry name" value="Adenine nucleotide alpha hydrolases-like"/>
    <property type="match status" value="1"/>
</dbReference>
<dbReference type="STRING" id="1227497.C491_19134"/>
<dbReference type="InterPro" id="IPR014729">
    <property type="entry name" value="Rossmann-like_a/b/a_fold"/>
</dbReference>
<evidence type="ECO:0000256" key="2">
    <source>
        <dbReference type="SAM" id="MobiDB-lite"/>
    </source>
</evidence>
<comment type="similarity">
    <text evidence="1">Belongs to the universal stress protein A family.</text>
</comment>
<accession>L9WXV7</accession>
<protein>
    <submittedName>
        <fullName evidence="4">UspA domain-containing protein</fullName>
    </submittedName>
</protein>
<dbReference type="PANTHER" id="PTHR46268">
    <property type="entry name" value="STRESS RESPONSE PROTEIN NHAX"/>
    <property type="match status" value="1"/>
</dbReference>
<dbReference type="RefSeq" id="WP_005559170.1">
    <property type="nucleotide sequence ID" value="NZ_AOIB01000037.1"/>
</dbReference>
<organism evidence="4 5">
    <name type="scientific">Natronococcus amylolyticus DSM 10524</name>
    <dbReference type="NCBI Taxonomy" id="1227497"/>
    <lineage>
        <taxon>Archaea</taxon>
        <taxon>Methanobacteriati</taxon>
        <taxon>Methanobacteriota</taxon>
        <taxon>Stenosarchaea group</taxon>
        <taxon>Halobacteria</taxon>
        <taxon>Halobacteriales</taxon>
        <taxon>Natrialbaceae</taxon>
        <taxon>Natronococcus</taxon>
    </lineage>
</organism>
<dbReference type="CDD" id="cd00293">
    <property type="entry name" value="USP-like"/>
    <property type="match status" value="1"/>
</dbReference>
<dbReference type="Pfam" id="PF00582">
    <property type="entry name" value="Usp"/>
    <property type="match status" value="1"/>
</dbReference>
<evidence type="ECO:0000313" key="4">
    <source>
        <dbReference type="EMBL" id="ELY54310.1"/>
    </source>
</evidence>
<dbReference type="InterPro" id="IPR006015">
    <property type="entry name" value="Universal_stress_UspA"/>
</dbReference>
<gene>
    <name evidence="4" type="ORF">C491_19134</name>
</gene>
<dbReference type="PANTHER" id="PTHR46268:SF24">
    <property type="entry name" value="UNIVERSAL STRESS PROTEIN"/>
    <property type="match status" value="1"/>
</dbReference>
<dbReference type="AlphaFoldDB" id="L9WXV7"/>
<name>L9WXV7_9EURY</name>